<evidence type="ECO:0000259" key="1">
    <source>
        <dbReference type="Pfam" id="PF00899"/>
    </source>
</evidence>
<comment type="caution">
    <text evidence="3">The sequence shown here is derived from an EMBL/GenBank/DDBJ whole genome shotgun (WGS) entry which is preliminary data.</text>
</comment>
<dbReference type="PANTHER" id="PTHR43267:SF1">
    <property type="entry name" value="TRNA THREONYLCARBAMOYLADENOSINE DEHYDRATASE"/>
    <property type="match status" value="1"/>
</dbReference>
<dbReference type="InterPro" id="IPR032865">
    <property type="entry name" value="Prok-E2_A"/>
</dbReference>
<evidence type="ECO:0000313" key="3">
    <source>
        <dbReference type="EMBL" id="NJP44606.1"/>
    </source>
</evidence>
<proteinExistence type="predicted"/>
<evidence type="ECO:0000313" key="4">
    <source>
        <dbReference type="Proteomes" id="UP000734511"/>
    </source>
</evidence>
<dbReference type="Pfam" id="PF26398">
    <property type="entry name" value="Cap2_linker"/>
    <property type="match status" value="1"/>
</dbReference>
<feature type="domain" description="Cap2 central linker" evidence="2">
    <location>
        <begin position="199"/>
        <end position="327"/>
    </location>
</feature>
<feature type="domain" description="THIF-type NAD/FAD binding fold" evidence="1">
    <location>
        <begin position="348"/>
        <end position="455"/>
    </location>
</feature>
<sequence length="583" mass="62186">MTKRKPARPGMTAWQARVLSDLRTLAALQPHDLRITDQTVTTARGLVGFGLRLHTAGLPAAEGGLPLEDDEDFFVVVPDDSLQAPMVEVVHDRFVGYPHVLQGRRLCLYLDPSREWDPAGGITALLNRLWQWLADASAGRFDAATAMYHAVGGVLHQTSGTPTIVARESGSDQNLQLAWLKPRSPHRLDLTYESGGEDCIRVPVLTTASCMPYGAGSTLGELLVLLTARPPSQETARPSSLPAQSAAFLTALTAVAAKSPHDAPQYFVLAVPHPRGGPHHLLGGRVAPSTANVLRQKVRQHGTGTAVRSLGAADLEAPIEWCRMSDERPAVTTRRDTNRPISAFLGKNVHVWGCGGIGSWAAEFVARAGAAEITLCDPGTISGGLLVRQNYSENDIGSIKAEALTRRLRAISDGLIVNVTPQLSRKEAKRAVTTADVVIDATVSVSVGRLLDVLADHPRRSALLAQIATDTRTGSLGILTVSARADRVGPATVDRQAGPEVLKDSKLELYHPLWQEPFEDDELIPTRGCSVPTFHGSAADTAAVAASLVTLLGPHLSAGVSGTHLCALPHAHGRPAHHFLPYS</sequence>
<dbReference type="InterPro" id="IPR000594">
    <property type="entry name" value="ThiF_NAD_FAD-bd"/>
</dbReference>
<dbReference type="InterPro" id="IPR035985">
    <property type="entry name" value="Ubiquitin-activating_enz"/>
</dbReference>
<accession>A0ABX0ZPM5</accession>
<dbReference type="Proteomes" id="UP000734511">
    <property type="component" value="Unassembled WGS sequence"/>
</dbReference>
<organism evidence="3 4">
    <name type="scientific">Actinacidiphila epipremni</name>
    <dbReference type="NCBI Taxonomy" id="2053013"/>
    <lineage>
        <taxon>Bacteria</taxon>
        <taxon>Bacillati</taxon>
        <taxon>Actinomycetota</taxon>
        <taxon>Actinomycetes</taxon>
        <taxon>Kitasatosporales</taxon>
        <taxon>Streptomycetaceae</taxon>
        <taxon>Actinacidiphila</taxon>
    </lineage>
</organism>
<dbReference type="InterPro" id="IPR058964">
    <property type="entry name" value="Cap2_linker"/>
</dbReference>
<evidence type="ECO:0000259" key="2">
    <source>
        <dbReference type="Pfam" id="PF26398"/>
    </source>
</evidence>
<protein>
    <submittedName>
        <fullName evidence="3">Thiamine biosynthesis protein ThiF</fullName>
    </submittedName>
</protein>
<dbReference type="Pfam" id="PF00899">
    <property type="entry name" value="ThiF"/>
    <property type="match status" value="1"/>
</dbReference>
<dbReference type="PANTHER" id="PTHR43267">
    <property type="entry name" value="TRNA THREONYLCARBAMOYLADENOSINE DEHYDRATASE"/>
    <property type="match status" value="1"/>
</dbReference>
<keyword evidence="4" id="KW-1185">Reference proteome</keyword>
<gene>
    <name evidence="3" type="ORF">HCN08_14560</name>
</gene>
<dbReference type="EMBL" id="JAATEJ010000009">
    <property type="protein sequence ID" value="NJP44606.1"/>
    <property type="molecule type" value="Genomic_DNA"/>
</dbReference>
<reference evidence="3 4" key="1">
    <citation type="submission" date="2020-03" db="EMBL/GenBank/DDBJ databases">
        <title>WGS of actinomycetes isolated from Thailand.</title>
        <authorList>
            <person name="Thawai C."/>
        </authorList>
    </citation>
    <scope>NUCLEOTIDE SEQUENCE [LARGE SCALE GENOMIC DNA]</scope>
    <source>
        <strain evidence="3 4">PRB2-1</strain>
    </source>
</reference>
<dbReference type="SUPFAM" id="SSF69572">
    <property type="entry name" value="Activating enzymes of the ubiquitin-like proteins"/>
    <property type="match status" value="1"/>
</dbReference>
<dbReference type="RefSeq" id="WP_167983463.1">
    <property type="nucleotide sequence ID" value="NZ_JAATEJ010000009.1"/>
</dbReference>
<dbReference type="Pfam" id="PF14457">
    <property type="entry name" value="Prok-E2_A"/>
    <property type="match status" value="1"/>
</dbReference>
<dbReference type="Gene3D" id="3.40.50.720">
    <property type="entry name" value="NAD(P)-binding Rossmann-like Domain"/>
    <property type="match status" value="1"/>
</dbReference>
<dbReference type="InterPro" id="IPR045886">
    <property type="entry name" value="ThiF/MoeB/HesA"/>
</dbReference>
<name>A0ABX0ZPM5_9ACTN</name>